<dbReference type="Pfam" id="PF01712">
    <property type="entry name" value="dNK"/>
    <property type="match status" value="1"/>
</dbReference>
<sequence>MLEIIVEGTVGAGKTALVEILEKEWNMKGFYEMNDELADQLLERYYADRHRWCLTMELYFLHKRFLQLQQASQIERAVMDRSMLGDFVFVRMQKHLGFLQPVEYTIYEQFYKTMSKISPQPKLLVYIKCDVRTAMRRIRKRGRPYEMNVEEEYWKQLVKFYDEAFFADMKGNVLIVDGDDLDFVENERHRTLVLEAIERSLRTEAVRCLDSGGLRTLESWYNKV</sequence>
<dbReference type="PIRSF" id="PIRSF000705">
    <property type="entry name" value="DNK"/>
    <property type="match status" value="1"/>
</dbReference>
<dbReference type="PANTHER" id="PTHR10513:SF35">
    <property type="entry name" value="DEOXYADENOSINE KINASE"/>
    <property type="match status" value="1"/>
</dbReference>
<protein>
    <submittedName>
        <fullName evidence="4">Deoxynucleoside kinase</fullName>
    </submittedName>
</protein>
<dbReference type="CDD" id="cd01673">
    <property type="entry name" value="dNK"/>
    <property type="match status" value="1"/>
</dbReference>
<reference evidence="4 5" key="1">
    <citation type="submission" date="2014-01" db="EMBL/GenBank/DDBJ databases">
        <title>Genome sequencing of Thermotog hypogea.</title>
        <authorList>
            <person name="Zhang X."/>
            <person name="Alvare G."/>
            <person name="Fristensky B."/>
            <person name="Chen L."/>
            <person name="Suen T."/>
            <person name="Chen Q."/>
            <person name="Ma K."/>
        </authorList>
    </citation>
    <scope>NUCLEOTIDE SEQUENCE [LARGE SCALE GENOMIC DNA]</scope>
    <source>
        <strain evidence="4 5">DSM 11164</strain>
    </source>
</reference>
<dbReference type="GO" id="GO:0005524">
    <property type="term" value="F:ATP binding"/>
    <property type="evidence" value="ECO:0007669"/>
    <property type="project" value="UniProtKB-KW"/>
</dbReference>
<dbReference type="InterPro" id="IPR031314">
    <property type="entry name" value="DNK_dom"/>
</dbReference>
<feature type="binding site" evidence="2">
    <location>
        <begin position="181"/>
        <end position="183"/>
    </location>
    <ligand>
        <name>ATP</name>
        <dbReference type="ChEBI" id="CHEBI:30616"/>
    </ligand>
</feature>
<dbReference type="EMBL" id="CP007141">
    <property type="protein sequence ID" value="AJC73513.1"/>
    <property type="molecule type" value="Genomic_DNA"/>
</dbReference>
<proteinExistence type="predicted"/>
<keyword evidence="5" id="KW-1185">Reference proteome</keyword>
<evidence type="ECO:0000313" key="4">
    <source>
        <dbReference type="EMBL" id="AJC73513.1"/>
    </source>
</evidence>
<name>A0A0X1KQI0_9THEM</name>
<keyword evidence="2" id="KW-0547">Nucleotide-binding</keyword>
<organism evidence="4 5">
    <name type="scientific">Pseudothermotoga hypogea DSM 11164 = NBRC 106472</name>
    <dbReference type="NCBI Taxonomy" id="1123384"/>
    <lineage>
        <taxon>Bacteria</taxon>
        <taxon>Thermotogati</taxon>
        <taxon>Thermotogota</taxon>
        <taxon>Thermotogae</taxon>
        <taxon>Thermotogales</taxon>
        <taxon>Thermotogaceae</taxon>
        <taxon>Pseudothermotoga</taxon>
    </lineage>
</organism>
<dbReference type="OrthoDB" id="9776634at2"/>
<dbReference type="SUPFAM" id="SSF52540">
    <property type="entry name" value="P-loop containing nucleoside triphosphate hydrolases"/>
    <property type="match status" value="1"/>
</dbReference>
<dbReference type="KEGG" id="phy:AJ81_04055"/>
<evidence type="ECO:0000313" key="5">
    <source>
        <dbReference type="Proteomes" id="UP000077469"/>
    </source>
</evidence>
<dbReference type="RefSeq" id="WP_031504680.1">
    <property type="nucleotide sequence ID" value="NC_022795.1"/>
</dbReference>
<dbReference type="AlphaFoldDB" id="A0A0X1KQI0"/>
<dbReference type="GO" id="GO:0005737">
    <property type="term" value="C:cytoplasm"/>
    <property type="evidence" value="ECO:0007669"/>
    <property type="project" value="TreeGrafter"/>
</dbReference>
<dbReference type="PATRIC" id="fig|1123384.7.peg.794"/>
<dbReference type="InterPro" id="IPR050566">
    <property type="entry name" value="Deoxyribonucleoside_kinase"/>
</dbReference>
<dbReference type="PaxDb" id="1123384-AJ81_04055"/>
<evidence type="ECO:0000256" key="1">
    <source>
        <dbReference type="PIRSR" id="PIRSR000705-1"/>
    </source>
</evidence>
<dbReference type="InterPro" id="IPR002624">
    <property type="entry name" value="DCK/DGK"/>
</dbReference>
<feature type="binding site" evidence="2">
    <location>
        <begin position="137"/>
        <end position="141"/>
    </location>
    <ligand>
        <name>ATP</name>
        <dbReference type="ChEBI" id="CHEBI:30616"/>
    </ligand>
</feature>
<keyword evidence="4" id="KW-0808">Transferase</keyword>
<accession>A0A0X1KQI0</accession>
<evidence type="ECO:0000259" key="3">
    <source>
        <dbReference type="Pfam" id="PF01712"/>
    </source>
</evidence>
<keyword evidence="2" id="KW-0067">ATP-binding</keyword>
<dbReference type="GO" id="GO:0019136">
    <property type="term" value="F:deoxynucleoside kinase activity"/>
    <property type="evidence" value="ECO:0007669"/>
    <property type="project" value="InterPro"/>
</dbReference>
<dbReference type="InterPro" id="IPR027417">
    <property type="entry name" value="P-loop_NTPase"/>
</dbReference>
<feature type="domain" description="Deoxynucleoside kinase" evidence="3">
    <location>
        <begin position="4"/>
        <end position="199"/>
    </location>
</feature>
<dbReference type="Gene3D" id="3.40.50.300">
    <property type="entry name" value="P-loop containing nucleotide triphosphate hydrolases"/>
    <property type="match status" value="1"/>
</dbReference>
<feature type="active site" description="Proton acceptor" evidence="1">
    <location>
        <position position="80"/>
    </location>
</feature>
<dbReference type="Proteomes" id="UP000077469">
    <property type="component" value="Chromosome"/>
</dbReference>
<gene>
    <name evidence="4" type="ORF">AJ81_04055</name>
</gene>
<evidence type="ECO:0000256" key="2">
    <source>
        <dbReference type="PIRSR" id="PIRSR000705-3"/>
    </source>
</evidence>
<dbReference type="STRING" id="1123384.AJ81_04055"/>
<dbReference type="PANTHER" id="PTHR10513">
    <property type="entry name" value="DEOXYNUCLEOSIDE KINASE"/>
    <property type="match status" value="1"/>
</dbReference>
<keyword evidence="4" id="KW-0418">Kinase</keyword>